<evidence type="ECO:0000259" key="12">
    <source>
        <dbReference type="Pfam" id="PF01743"/>
    </source>
</evidence>
<name>A0A9E6XXR5_9ACTN</name>
<evidence type="ECO:0000256" key="10">
    <source>
        <dbReference type="ARBA" id="ARBA00022884"/>
    </source>
</evidence>
<keyword evidence="10 11" id="KW-0694">RNA-binding</keyword>
<comment type="similarity">
    <text evidence="2 11">Belongs to the tRNA nucleotidyltransferase/poly(A) polymerase family.</text>
</comment>
<dbReference type="PANTHER" id="PTHR47788">
    <property type="entry name" value="POLYA POLYMERASE"/>
    <property type="match status" value="1"/>
</dbReference>
<dbReference type="EC" id="2.7.7.-" evidence="13"/>
<evidence type="ECO:0000256" key="5">
    <source>
        <dbReference type="ARBA" id="ARBA00022694"/>
    </source>
</evidence>
<dbReference type="GO" id="GO:0046872">
    <property type="term" value="F:metal ion binding"/>
    <property type="evidence" value="ECO:0007669"/>
    <property type="project" value="UniProtKB-KW"/>
</dbReference>
<dbReference type="GO" id="GO:0000166">
    <property type="term" value="F:nucleotide binding"/>
    <property type="evidence" value="ECO:0007669"/>
    <property type="project" value="UniProtKB-KW"/>
</dbReference>
<dbReference type="Gene3D" id="1.10.3090.10">
    <property type="entry name" value="cca-adding enzyme, domain 2"/>
    <property type="match status" value="2"/>
</dbReference>
<keyword evidence="5" id="KW-0819">tRNA processing</keyword>
<keyword evidence="7" id="KW-0479">Metal-binding</keyword>
<evidence type="ECO:0000313" key="13">
    <source>
        <dbReference type="EMBL" id="UGS36311.1"/>
    </source>
</evidence>
<dbReference type="Gene3D" id="3.30.460.10">
    <property type="entry name" value="Beta Polymerase, domain 2"/>
    <property type="match status" value="1"/>
</dbReference>
<protein>
    <submittedName>
        <fullName evidence="13">A-adding tRNA nucleotidyltransferase</fullName>
        <ecNumber evidence="13">2.7.7.-</ecNumber>
    </submittedName>
</protein>
<evidence type="ECO:0000256" key="8">
    <source>
        <dbReference type="ARBA" id="ARBA00022741"/>
    </source>
</evidence>
<evidence type="ECO:0000256" key="11">
    <source>
        <dbReference type="RuleBase" id="RU003953"/>
    </source>
</evidence>
<evidence type="ECO:0000256" key="2">
    <source>
        <dbReference type="ARBA" id="ARBA00007265"/>
    </source>
</evidence>
<dbReference type="AlphaFoldDB" id="A0A9E6XXR5"/>
<dbReference type="Pfam" id="PF01743">
    <property type="entry name" value="PolyA_pol"/>
    <property type="match status" value="1"/>
</dbReference>
<dbReference type="GO" id="GO:0000049">
    <property type="term" value="F:tRNA binding"/>
    <property type="evidence" value="ECO:0007669"/>
    <property type="project" value="UniProtKB-KW"/>
</dbReference>
<dbReference type="KEGG" id="sbae:DSM104329_02715"/>
<evidence type="ECO:0000256" key="4">
    <source>
        <dbReference type="ARBA" id="ARBA00022679"/>
    </source>
</evidence>
<dbReference type="GO" id="GO:0008033">
    <property type="term" value="P:tRNA processing"/>
    <property type="evidence" value="ECO:0007669"/>
    <property type="project" value="UniProtKB-KW"/>
</dbReference>
<dbReference type="InterPro" id="IPR002646">
    <property type="entry name" value="PolA_pol_head_dom"/>
</dbReference>
<dbReference type="InterPro" id="IPR052390">
    <property type="entry name" value="tRNA_nt/polyA_polymerase"/>
</dbReference>
<dbReference type="GO" id="GO:0016779">
    <property type="term" value="F:nucleotidyltransferase activity"/>
    <property type="evidence" value="ECO:0007669"/>
    <property type="project" value="UniProtKB-KW"/>
</dbReference>
<dbReference type="Proteomes" id="UP001162834">
    <property type="component" value="Chromosome"/>
</dbReference>
<evidence type="ECO:0000256" key="9">
    <source>
        <dbReference type="ARBA" id="ARBA00022842"/>
    </source>
</evidence>
<dbReference type="InterPro" id="IPR043519">
    <property type="entry name" value="NT_sf"/>
</dbReference>
<organism evidence="13 14">
    <name type="scientific">Capillimicrobium parvum</name>
    <dbReference type="NCBI Taxonomy" id="2884022"/>
    <lineage>
        <taxon>Bacteria</taxon>
        <taxon>Bacillati</taxon>
        <taxon>Actinomycetota</taxon>
        <taxon>Thermoleophilia</taxon>
        <taxon>Solirubrobacterales</taxon>
        <taxon>Capillimicrobiaceae</taxon>
        <taxon>Capillimicrobium</taxon>
    </lineage>
</organism>
<reference evidence="13" key="1">
    <citation type="journal article" date="2022" name="Int. J. Syst. Evol. Microbiol.">
        <title>Pseudomonas aegrilactucae sp. nov. and Pseudomonas morbosilactucae sp. nov., pathogens causing bacterial rot of lettuce in Japan.</title>
        <authorList>
            <person name="Sawada H."/>
            <person name="Fujikawa T."/>
            <person name="Satou M."/>
        </authorList>
    </citation>
    <scope>NUCLEOTIDE SEQUENCE</scope>
    <source>
        <strain evidence="13">0166_1</strain>
    </source>
</reference>
<evidence type="ECO:0000256" key="6">
    <source>
        <dbReference type="ARBA" id="ARBA00022695"/>
    </source>
</evidence>
<sequence length="389" mass="40957">MTLERLAGVPGLQTLRAFARAHPGSPLWLVGGAVRDARLGAPVRDLDVVVEGDALAVAEALGEVVERHERFGTAEVLVEGGRINVAGARTETYAEPGALPDVELGAGIEEDLRRRDFTINAIAVALDDGRTITVPGAADDLDARRLRVLHERSFLDDPTRIYRMVRYAQRLGLAIDEETATLARTAVASGALLTVSRDRLANELRLMLGEDDPAGLLAAAHDWVGSGAPAVDPVPARAALALLPPDGRADVVLAASGAIGDGRRAARDVQWFDDSRPARRRAHDTAQGASELARALERAKRPSGVAAAVRGRPVEAVALAGALGPEAVARRWLEEQRHVRLEIDGRDVMAAGVAEGPAVRTALERALAARLDGAIPPGRDAELAAALGA</sequence>
<dbReference type="CDD" id="cd05398">
    <property type="entry name" value="NT_ClassII-CCAase"/>
    <property type="match status" value="1"/>
</dbReference>
<keyword evidence="6 13" id="KW-0548">Nucleotidyltransferase</keyword>
<feature type="domain" description="Poly A polymerase head" evidence="12">
    <location>
        <begin position="27"/>
        <end position="147"/>
    </location>
</feature>
<keyword evidence="9" id="KW-0460">Magnesium</keyword>
<proteinExistence type="inferred from homology"/>
<keyword evidence="3" id="KW-0820">tRNA-binding</keyword>
<dbReference type="SUPFAM" id="SSF81891">
    <property type="entry name" value="Poly A polymerase C-terminal region-like"/>
    <property type="match status" value="1"/>
</dbReference>
<dbReference type="SUPFAM" id="SSF81301">
    <property type="entry name" value="Nucleotidyltransferase"/>
    <property type="match status" value="1"/>
</dbReference>
<gene>
    <name evidence="13" type="ORF">DSM104329_02715</name>
</gene>
<keyword evidence="4 11" id="KW-0808">Transferase</keyword>
<dbReference type="RefSeq" id="WP_268738868.1">
    <property type="nucleotide sequence ID" value="NZ_CP087164.1"/>
</dbReference>
<keyword evidence="8" id="KW-0547">Nucleotide-binding</keyword>
<accession>A0A9E6XXR5</accession>
<evidence type="ECO:0000256" key="1">
    <source>
        <dbReference type="ARBA" id="ARBA00001946"/>
    </source>
</evidence>
<evidence type="ECO:0000256" key="3">
    <source>
        <dbReference type="ARBA" id="ARBA00022555"/>
    </source>
</evidence>
<dbReference type="EMBL" id="CP087164">
    <property type="protein sequence ID" value="UGS36311.1"/>
    <property type="molecule type" value="Genomic_DNA"/>
</dbReference>
<evidence type="ECO:0000256" key="7">
    <source>
        <dbReference type="ARBA" id="ARBA00022723"/>
    </source>
</evidence>
<keyword evidence="14" id="KW-1185">Reference proteome</keyword>
<comment type="cofactor">
    <cofactor evidence="1">
        <name>Mg(2+)</name>
        <dbReference type="ChEBI" id="CHEBI:18420"/>
    </cofactor>
</comment>
<dbReference type="PANTHER" id="PTHR47788:SF1">
    <property type="entry name" value="A-ADDING TRNA NUCLEOTIDYLTRANSFERASE"/>
    <property type="match status" value="1"/>
</dbReference>
<evidence type="ECO:0000313" key="14">
    <source>
        <dbReference type="Proteomes" id="UP001162834"/>
    </source>
</evidence>